<reference evidence="2 3" key="1">
    <citation type="submission" date="2022-01" db="EMBL/GenBank/DDBJ databases">
        <authorList>
            <person name="Xiong W."/>
            <person name="Schranz E."/>
        </authorList>
    </citation>
    <scope>NUCLEOTIDE SEQUENCE [LARGE SCALE GENOMIC DNA]</scope>
</reference>
<dbReference type="Proteomes" id="UP001157418">
    <property type="component" value="Unassembled WGS sequence"/>
</dbReference>
<evidence type="ECO:0000313" key="2">
    <source>
        <dbReference type="EMBL" id="CAH1453109.1"/>
    </source>
</evidence>
<name>A0AAU9PTI1_9ASTR</name>
<gene>
    <name evidence="2" type="ORF">LVIROSA_LOCUS38379</name>
</gene>
<proteinExistence type="predicted"/>
<protein>
    <submittedName>
        <fullName evidence="2">Uncharacterized protein</fullName>
    </submittedName>
</protein>
<keyword evidence="1" id="KW-0812">Transmembrane</keyword>
<keyword evidence="1" id="KW-1133">Transmembrane helix</keyword>
<keyword evidence="3" id="KW-1185">Reference proteome</keyword>
<organism evidence="2 3">
    <name type="scientific">Lactuca virosa</name>
    <dbReference type="NCBI Taxonomy" id="75947"/>
    <lineage>
        <taxon>Eukaryota</taxon>
        <taxon>Viridiplantae</taxon>
        <taxon>Streptophyta</taxon>
        <taxon>Embryophyta</taxon>
        <taxon>Tracheophyta</taxon>
        <taxon>Spermatophyta</taxon>
        <taxon>Magnoliopsida</taxon>
        <taxon>eudicotyledons</taxon>
        <taxon>Gunneridae</taxon>
        <taxon>Pentapetalae</taxon>
        <taxon>asterids</taxon>
        <taxon>campanulids</taxon>
        <taxon>Asterales</taxon>
        <taxon>Asteraceae</taxon>
        <taxon>Cichorioideae</taxon>
        <taxon>Cichorieae</taxon>
        <taxon>Lactucinae</taxon>
        <taxon>Lactuca</taxon>
    </lineage>
</organism>
<sequence length="160" mass="18796">MKEAHRFISKISITCRGKRRKGLQSIAYIRKTRKSTALLPPVSCGLCAMEVESSNFPVTTVCKEETIFFDLSLIYLSIFTKYLRFGASKNSRWSEEVGITVIDNNRRRRCEWIYVSCRKGKRLLLLFVVDVGQYLFRYVFSPLLLRLCICLYRLYVLSYY</sequence>
<dbReference type="EMBL" id="CAKMRJ010005745">
    <property type="protein sequence ID" value="CAH1453109.1"/>
    <property type="molecule type" value="Genomic_DNA"/>
</dbReference>
<evidence type="ECO:0000313" key="3">
    <source>
        <dbReference type="Proteomes" id="UP001157418"/>
    </source>
</evidence>
<dbReference type="AlphaFoldDB" id="A0AAU9PTI1"/>
<accession>A0AAU9PTI1</accession>
<keyword evidence="1" id="KW-0472">Membrane</keyword>
<comment type="caution">
    <text evidence="2">The sequence shown here is derived from an EMBL/GenBank/DDBJ whole genome shotgun (WGS) entry which is preliminary data.</text>
</comment>
<feature type="transmembrane region" description="Helical" evidence="1">
    <location>
        <begin position="135"/>
        <end position="155"/>
    </location>
</feature>
<evidence type="ECO:0000256" key="1">
    <source>
        <dbReference type="SAM" id="Phobius"/>
    </source>
</evidence>